<reference evidence="2" key="1">
    <citation type="submission" date="2023-07" db="EMBL/GenBank/DDBJ databases">
        <authorList>
            <consortium name="CYATHOMIX"/>
        </authorList>
    </citation>
    <scope>NUCLEOTIDE SEQUENCE</scope>
    <source>
        <strain evidence="2">N/A</strain>
    </source>
</reference>
<evidence type="ECO:0000313" key="2">
    <source>
        <dbReference type="EMBL" id="CAJ0599400.1"/>
    </source>
</evidence>
<dbReference type="AlphaFoldDB" id="A0AA36GWE2"/>
<gene>
    <name evidence="2" type="ORF">CYNAS_LOCUS11383</name>
</gene>
<feature type="chain" id="PRO_5041368935" evidence="1">
    <location>
        <begin position="24"/>
        <end position="259"/>
    </location>
</feature>
<feature type="signal peptide" evidence="1">
    <location>
        <begin position="1"/>
        <end position="23"/>
    </location>
</feature>
<evidence type="ECO:0000256" key="1">
    <source>
        <dbReference type="SAM" id="SignalP"/>
    </source>
</evidence>
<organism evidence="2 3">
    <name type="scientific">Cylicocyclus nassatus</name>
    <name type="common">Nematode worm</name>
    <dbReference type="NCBI Taxonomy" id="53992"/>
    <lineage>
        <taxon>Eukaryota</taxon>
        <taxon>Metazoa</taxon>
        <taxon>Ecdysozoa</taxon>
        <taxon>Nematoda</taxon>
        <taxon>Chromadorea</taxon>
        <taxon>Rhabditida</taxon>
        <taxon>Rhabditina</taxon>
        <taxon>Rhabditomorpha</taxon>
        <taxon>Strongyloidea</taxon>
        <taxon>Strongylidae</taxon>
        <taxon>Cylicocyclus</taxon>
    </lineage>
</organism>
<dbReference type="Proteomes" id="UP001176961">
    <property type="component" value="Unassembled WGS sequence"/>
</dbReference>
<accession>A0AA36GWE2</accession>
<dbReference type="EMBL" id="CATQJL010000223">
    <property type="protein sequence ID" value="CAJ0599400.1"/>
    <property type="molecule type" value="Genomic_DNA"/>
</dbReference>
<proteinExistence type="predicted"/>
<protein>
    <submittedName>
        <fullName evidence="2">Uncharacterized protein</fullName>
    </submittedName>
</protein>
<evidence type="ECO:0000313" key="3">
    <source>
        <dbReference type="Proteomes" id="UP001176961"/>
    </source>
</evidence>
<name>A0AA36GWE2_CYLNA</name>
<sequence length="259" mass="30494">MSATLITSVGWLVTVSCVTMARSSPKMVERQGSVCMKPVEYDETMADFRRYYRDFPEAVESFLGKKLADDDRIIRFEIKHFDEQDRIMFVNVVEKKSGKSDFVRLDKLSGALKTINEKEFKKWRAACFNMSGPPYPKPPYCSKDFEKSETMAEFRNFAKAPNEVERFLGKKLADNDSIKRYEIYYMSISWLKAMFLIKKYNLPFSDWTAMFVKITEKATGKNHFLRLNRPRPRRFREVSWVAQKSSEEDFKKWETACPM</sequence>
<comment type="caution">
    <text evidence="2">The sequence shown here is derived from an EMBL/GenBank/DDBJ whole genome shotgun (WGS) entry which is preliminary data.</text>
</comment>
<keyword evidence="3" id="KW-1185">Reference proteome</keyword>
<keyword evidence="1" id="KW-0732">Signal</keyword>